<sequence length="42" mass="4977">MVKLSTGQYYSSVPKNYNWVVIYFIPVKKRSCLFFNRVALES</sequence>
<dbReference type="AlphaFoldDB" id="A0A653Y7N4"/>
<dbReference type="Proteomes" id="UP000430202">
    <property type="component" value="Unassembled WGS sequence"/>
</dbReference>
<evidence type="ECO:0000313" key="1">
    <source>
        <dbReference type="EMBL" id="VXC38021.1"/>
    </source>
</evidence>
<keyword evidence="2" id="KW-1185">Reference proteome</keyword>
<name>A0A653Y7N4_9FLAO</name>
<protein>
    <submittedName>
        <fullName evidence="1">Uncharacterized protein</fullName>
    </submittedName>
</protein>
<dbReference type="EMBL" id="CABWLR010000006">
    <property type="protein sequence ID" value="VXC38021.1"/>
    <property type="molecule type" value="Genomic_DNA"/>
</dbReference>
<accession>A0A653Y7N4</accession>
<gene>
    <name evidence="1" type="ORF">MARI151_60848</name>
</gene>
<proteinExistence type="predicted"/>
<evidence type="ECO:0000313" key="2">
    <source>
        <dbReference type="Proteomes" id="UP000430202"/>
    </source>
</evidence>
<organism evidence="1 2">
    <name type="scientific">Maribacter litoralis</name>
    <dbReference type="NCBI Taxonomy" id="2059726"/>
    <lineage>
        <taxon>Bacteria</taxon>
        <taxon>Pseudomonadati</taxon>
        <taxon>Bacteroidota</taxon>
        <taxon>Flavobacteriia</taxon>
        <taxon>Flavobacteriales</taxon>
        <taxon>Flavobacteriaceae</taxon>
        <taxon>Maribacter</taxon>
    </lineage>
</organism>
<reference evidence="1 2" key="1">
    <citation type="submission" date="2019-10" db="EMBL/GenBank/DDBJ databases">
        <authorList>
            <person name="Karimi E."/>
        </authorList>
    </citation>
    <scope>NUCLEOTIDE SEQUENCE [LARGE SCALE GENOMIC DNA]</scope>
    <source>
        <strain evidence="1">Maribacter sp. 151</strain>
    </source>
</reference>